<feature type="coiled-coil region" evidence="1">
    <location>
        <begin position="108"/>
        <end position="135"/>
    </location>
</feature>
<protein>
    <submittedName>
        <fullName evidence="2">Uncharacterized protein</fullName>
    </submittedName>
</protein>
<accession>A0ABR8XCR3</accession>
<sequence>METPIYYSPTMNNLYKLNDDSNVESNNQRTYVTDTFSEFMLAAQQQHEMILEQLQCMNQYICQNSIQYKIQQGSLNNTLAELSNGYQSFKKTVINEIQNLNGVVDTLSDNQEQTANRLNNELRQMLLQQRNLLMNNQQILQEMRPLSGQLKQTQEKLLNGQNLLQTNMNELFRNLNNTLQSNLQTIIRDLQNMGSNLQQELASENKLHIEHQLQNEEQYNQLLENIVQLRELLNQSPYFYLRLGDRITLIDRNGNTFSGVFIETTENEVIWVNTATMSLSISNKKGLTISKV</sequence>
<dbReference type="RefSeq" id="WP_191707506.1">
    <property type="nucleotide sequence ID" value="NZ_JACSQA010000013.1"/>
</dbReference>
<comment type="caution">
    <text evidence="2">The sequence shown here is derived from an EMBL/GenBank/DDBJ whole genome shotgun (WGS) entry which is preliminary data.</text>
</comment>
<organism evidence="2 3">
    <name type="scientific">Ureibacillus galli</name>
    <dbReference type="NCBI Taxonomy" id="2762222"/>
    <lineage>
        <taxon>Bacteria</taxon>
        <taxon>Bacillati</taxon>
        <taxon>Bacillota</taxon>
        <taxon>Bacilli</taxon>
        <taxon>Bacillales</taxon>
        <taxon>Caryophanaceae</taxon>
        <taxon>Ureibacillus</taxon>
    </lineage>
</organism>
<dbReference type="Proteomes" id="UP000640930">
    <property type="component" value="Unassembled WGS sequence"/>
</dbReference>
<gene>
    <name evidence="2" type="ORF">H9636_10225</name>
</gene>
<reference evidence="2 3" key="1">
    <citation type="submission" date="2020-08" db="EMBL/GenBank/DDBJ databases">
        <title>A Genomic Blueprint of the Chicken Gut Microbiome.</title>
        <authorList>
            <person name="Gilroy R."/>
            <person name="Ravi A."/>
            <person name="Getino M."/>
            <person name="Pursley I."/>
            <person name="Horton D.L."/>
            <person name="Alikhan N.-F."/>
            <person name="Baker D."/>
            <person name="Gharbi K."/>
            <person name="Hall N."/>
            <person name="Watson M."/>
            <person name="Adriaenssens E.M."/>
            <person name="Foster-Nyarko E."/>
            <person name="Jarju S."/>
            <person name="Secka A."/>
            <person name="Antonio M."/>
            <person name="Oren A."/>
            <person name="Chaudhuri R."/>
            <person name="La Ragione R.M."/>
            <person name="Hildebrand F."/>
            <person name="Pallen M.J."/>
        </authorList>
    </citation>
    <scope>NUCLEOTIDE SEQUENCE [LARGE SCALE GENOMIC DNA]</scope>
    <source>
        <strain evidence="2 3">Re31</strain>
    </source>
</reference>
<keyword evidence="3" id="KW-1185">Reference proteome</keyword>
<evidence type="ECO:0000313" key="2">
    <source>
        <dbReference type="EMBL" id="MBD8027031.1"/>
    </source>
</evidence>
<name>A0ABR8XCR3_9BACL</name>
<keyword evidence="1" id="KW-0175">Coiled coil</keyword>
<dbReference type="EMBL" id="JACSQA010000013">
    <property type="protein sequence ID" value="MBD8027031.1"/>
    <property type="molecule type" value="Genomic_DNA"/>
</dbReference>
<proteinExistence type="predicted"/>
<evidence type="ECO:0000313" key="3">
    <source>
        <dbReference type="Proteomes" id="UP000640930"/>
    </source>
</evidence>
<evidence type="ECO:0000256" key="1">
    <source>
        <dbReference type="SAM" id="Coils"/>
    </source>
</evidence>